<evidence type="ECO:0000256" key="2">
    <source>
        <dbReference type="SAM" id="MobiDB-lite"/>
    </source>
</evidence>
<proteinExistence type="predicted"/>
<sequence length="342" mass="40386">MWDKARNDPERQDEFIKREKELAENFLARMIERGSQVRRYWNDRGTAGDLIRELVRHKPVALDIQSELVDEHKDLVDTAAGSFIDEGLEKLHKKREAKKEYEEILEKMRINEEETRLLHEQHLNEIGRQRDKEAYARANDARAYDKKLKDLQKSFENQLNESSKQADRQMKAYEEDIRRLQEEQSKDRSDLIKQYKREVVQMRDASETRNQFERHLRDNDAASRAQISRLDAEVQKLSFANAGRETEINRLQAATQDSNNNDNTKNSDEDKNEQGRRFDSGFIQGERGGRSIPPPPPPPQLLKIPPPAKHWLARGEDERRENQRRQRVYEQQLNAYYAKYGS</sequence>
<feature type="compositionally biased region" description="Basic and acidic residues" evidence="2">
    <location>
        <begin position="265"/>
        <end position="279"/>
    </location>
</feature>
<evidence type="ECO:0000313" key="4">
    <source>
        <dbReference type="Proteomes" id="UP000714618"/>
    </source>
</evidence>
<dbReference type="AlphaFoldDB" id="A0A9N8JZ81"/>
<organism evidence="3 4">
    <name type="scientific">Aureobasidium mustum</name>
    <dbReference type="NCBI Taxonomy" id="2773714"/>
    <lineage>
        <taxon>Eukaryota</taxon>
        <taxon>Fungi</taxon>
        <taxon>Dikarya</taxon>
        <taxon>Ascomycota</taxon>
        <taxon>Pezizomycotina</taxon>
        <taxon>Dothideomycetes</taxon>
        <taxon>Dothideomycetidae</taxon>
        <taxon>Dothideales</taxon>
        <taxon>Saccotheciaceae</taxon>
        <taxon>Aureobasidium</taxon>
    </lineage>
</organism>
<name>A0A9N8JZ81_9PEZI</name>
<protein>
    <submittedName>
        <fullName evidence="3">Uncharacterized protein</fullName>
    </submittedName>
</protein>
<reference evidence="3" key="1">
    <citation type="submission" date="2020-06" db="EMBL/GenBank/DDBJ databases">
        <authorList>
            <person name="Onetto C."/>
        </authorList>
    </citation>
    <scope>NUCLEOTIDE SEQUENCE</scope>
</reference>
<accession>A0A9N8JZ81</accession>
<feature type="compositionally biased region" description="Pro residues" evidence="2">
    <location>
        <begin position="292"/>
        <end position="308"/>
    </location>
</feature>
<dbReference type="EMBL" id="CAIJEO010000008">
    <property type="protein sequence ID" value="CAD0097586.1"/>
    <property type="molecule type" value="Genomic_DNA"/>
</dbReference>
<feature type="compositionally biased region" description="Basic and acidic residues" evidence="2">
    <location>
        <begin position="313"/>
        <end position="326"/>
    </location>
</feature>
<keyword evidence="4" id="KW-1185">Reference proteome</keyword>
<feature type="coiled-coil region" evidence="1">
    <location>
        <begin position="141"/>
        <end position="190"/>
    </location>
</feature>
<dbReference type="Proteomes" id="UP000714618">
    <property type="component" value="Unassembled WGS sequence"/>
</dbReference>
<feature type="region of interest" description="Disordered" evidence="2">
    <location>
        <begin position="253"/>
        <end position="326"/>
    </location>
</feature>
<comment type="caution">
    <text evidence="3">The sequence shown here is derived from an EMBL/GenBank/DDBJ whole genome shotgun (WGS) entry which is preliminary data.</text>
</comment>
<dbReference type="OrthoDB" id="8954335at2759"/>
<keyword evidence="1" id="KW-0175">Coiled coil</keyword>
<evidence type="ECO:0000313" key="3">
    <source>
        <dbReference type="EMBL" id="CAD0097586.1"/>
    </source>
</evidence>
<evidence type="ECO:0000256" key="1">
    <source>
        <dbReference type="SAM" id="Coils"/>
    </source>
</evidence>
<gene>
    <name evidence="3" type="ORF">AWRI4233_LOCUS6410</name>
</gene>